<dbReference type="AlphaFoldDB" id="A0A2T9Z5R2"/>
<accession>A0A2T9Z5R2</accession>
<evidence type="ECO:0000313" key="2">
    <source>
        <dbReference type="Proteomes" id="UP000245699"/>
    </source>
</evidence>
<comment type="caution">
    <text evidence="1">The sequence shown here is derived from an EMBL/GenBank/DDBJ whole genome shotgun (WGS) entry which is preliminary data.</text>
</comment>
<dbReference type="OrthoDB" id="20052at2759"/>
<protein>
    <recommendedName>
        <fullName evidence="3">Ankyrin repeat protein</fullName>
    </recommendedName>
</protein>
<evidence type="ECO:0008006" key="3">
    <source>
        <dbReference type="Google" id="ProtNLM"/>
    </source>
</evidence>
<keyword evidence="2" id="KW-1185">Reference proteome</keyword>
<gene>
    <name evidence="1" type="ORF">BB559_000253</name>
</gene>
<dbReference type="Gene3D" id="1.25.40.20">
    <property type="entry name" value="Ankyrin repeat-containing domain"/>
    <property type="match status" value="1"/>
</dbReference>
<dbReference type="EMBL" id="MBFT01000011">
    <property type="protein sequence ID" value="PVU99933.1"/>
    <property type="molecule type" value="Genomic_DNA"/>
</dbReference>
<evidence type="ECO:0000313" key="1">
    <source>
        <dbReference type="EMBL" id="PVU99933.1"/>
    </source>
</evidence>
<organism evidence="1 2">
    <name type="scientific">Furculomyces boomerangus</name>
    <dbReference type="NCBI Taxonomy" id="61424"/>
    <lineage>
        <taxon>Eukaryota</taxon>
        <taxon>Fungi</taxon>
        <taxon>Fungi incertae sedis</taxon>
        <taxon>Zoopagomycota</taxon>
        <taxon>Kickxellomycotina</taxon>
        <taxon>Harpellomycetes</taxon>
        <taxon>Harpellales</taxon>
        <taxon>Harpellaceae</taxon>
        <taxon>Furculomyces</taxon>
    </lineage>
</organism>
<dbReference type="Proteomes" id="UP000245699">
    <property type="component" value="Unassembled WGS sequence"/>
</dbReference>
<reference evidence="1 2" key="1">
    <citation type="journal article" date="2018" name="MBio">
        <title>Comparative Genomics Reveals the Core Gene Toolbox for the Fungus-Insect Symbiosis.</title>
        <authorList>
            <person name="Wang Y."/>
            <person name="Stata M."/>
            <person name="Wang W."/>
            <person name="Stajich J.E."/>
            <person name="White M.M."/>
            <person name="Moncalvo J.M."/>
        </authorList>
    </citation>
    <scope>NUCLEOTIDE SEQUENCE [LARGE SCALE GENOMIC DNA]</scope>
    <source>
        <strain evidence="1 2">AUS-77-4</strain>
    </source>
</reference>
<name>A0A2T9Z5R2_9FUNG</name>
<feature type="non-terminal residue" evidence="1">
    <location>
        <position position="55"/>
    </location>
</feature>
<dbReference type="InterPro" id="IPR036770">
    <property type="entry name" value="Ankyrin_rpt-contain_sf"/>
</dbReference>
<proteinExistence type="predicted"/>
<sequence>MKLVKLFAENGEDIDRNDGESLRLACENSRLDIVKYLVENGAKMKDNYFFFLTRK</sequence>
<dbReference type="SUPFAM" id="SSF140860">
    <property type="entry name" value="Pseudo ankyrin repeat-like"/>
    <property type="match status" value="1"/>
</dbReference>